<dbReference type="GO" id="GO:0032259">
    <property type="term" value="P:methylation"/>
    <property type="evidence" value="ECO:0007669"/>
    <property type="project" value="UniProtKB-KW"/>
</dbReference>
<protein>
    <recommendedName>
        <fullName evidence="4">O-methyltransferase C-terminal domain-containing protein</fullName>
    </recommendedName>
</protein>
<name>A0A9W8ZJ14_9PLEO</name>
<dbReference type="OrthoDB" id="2410195at2759"/>
<evidence type="ECO:0000259" key="4">
    <source>
        <dbReference type="Pfam" id="PF00891"/>
    </source>
</evidence>
<keyword evidence="6" id="KW-1185">Reference proteome</keyword>
<dbReference type="EMBL" id="JAPEVA010000009">
    <property type="protein sequence ID" value="KAJ4410059.1"/>
    <property type="molecule type" value="Genomic_DNA"/>
</dbReference>
<dbReference type="Proteomes" id="UP001140510">
    <property type="component" value="Unassembled WGS sequence"/>
</dbReference>
<feature type="domain" description="O-methyltransferase C-terminal" evidence="4">
    <location>
        <begin position="113"/>
        <end position="264"/>
    </location>
</feature>
<proteinExistence type="predicted"/>
<dbReference type="SUPFAM" id="SSF53335">
    <property type="entry name" value="S-adenosyl-L-methionine-dependent methyltransferases"/>
    <property type="match status" value="1"/>
</dbReference>
<organism evidence="5 6">
    <name type="scientific">Didymella pomorum</name>
    <dbReference type="NCBI Taxonomy" id="749634"/>
    <lineage>
        <taxon>Eukaryota</taxon>
        <taxon>Fungi</taxon>
        <taxon>Dikarya</taxon>
        <taxon>Ascomycota</taxon>
        <taxon>Pezizomycotina</taxon>
        <taxon>Dothideomycetes</taxon>
        <taxon>Pleosporomycetidae</taxon>
        <taxon>Pleosporales</taxon>
        <taxon>Pleosporineae</taxon>
        <taxon>Didymellaceae</taxon>
        <taxon>Didymella</taxon>
    </lineage>
</organism>
<evidence type="ECO:0000256" key="1">
    <source>
        <dbReference type="ARBA" id="ARBA00022603"/>
    </source>
</evidence>
<keyword evidence="3" id="KW-0949">S-adenosyl-L-methionine</keyword>
<dbReference type="InterPro" id="IPR029063">
    <property type="entry name" value="SAM-dependent_MTases_sf"/>
</dbReference>
<evidence type="ECO:0000313" key="5">
    <source>
        <dbReference type="EMBL" id="KAJ4410059.1"/>
    </source>
</evidence>
<keyword evidence="1" id="KW-0489">Methyltransferase</keyword>
<evidence type="ECO:0000256" key="3">
    <source>
        <dbReference type="ARBA" id="ARBA00022691"/>
    </source>
</evidence>
<dbReference type="PROSITE" id="PS51683">
    <property type="entry name" value="SAM_OMT_II"/>
    <property type="match status" value="1"/>
</dbReference>
<dbReference type="PANTHER" id="PTHR43712:SF1">
    <property type="entry name" value="HYPOTHETICAL O-METHYLTRANSFERASE (EUROFUNG)-RELATED"/>
    <property type="match status" value="1"/>
</dbReference>
<keyword evidence="2" id="KW-0808">Transferase</keyword>
<dbReference type="PANTHER" id="PTHR43712">
    <property type="entry name" value="PUTATIVE (AFU_ORTHOLOGUE AFUA_4G14580)-RELATED"/>
    <property type="match status" value="1"/>
</dbReference>
<dbReference type="InterPro" id="IPR001077">
    <property type="entry name" value="COMT_C"/>
</dbReference>
<evidence type="ECO:0000313" key="6">
    <source>
        <dbReference type="Proteomes" id="UP001140510"/>
    </source>
</evidence>
<comment type="caution">
    <text evidence="5">The sequence shown here is derived from an EMBL/GenBank/DDBJ whole genome shotgun (WGS) entry which is preliminary data.</text>
</comment>
<dbReference type="AlphaFoldDB" id="A0A9W8ZJ14"/>
<dbReference type="Pfam" id="PF00891">
    <property type="entry name" value="Methyltransf_2"/>
    <property type="match status" value="1"/>
</dbReference>
<evidence type="ECO:0000256" key="2">
    <source>
        <dbReference type="ARBA" id="ARBA00022679"/>
    </source>
</evidence>
<dbReference type="GO" id="GO:0008171">
    <property type="term" value="F:O-methyltransferase activity"/>
    <property type="evidence" value="ECO:0007669"/>
    <property type="project" value="InterPro"/>
</dbReference>
<gene>
    <name evidence="5" type="ORF">N0V91_002068</name>
</gene>
<reference evidence="5" key="1">
    <citation type="submission" date="2022-10" db="EMBL/GenBank/DDBJ databases">
        <title>Tapping the CABI collections for fungal endophytes: first genome assemblies for Collariella, Neodidymelliopsis, Ascochyta clinopodiicola, Didymella pomorum, Didymosphaeria variabile, Neocosmospora piperis and Neocucurbitaria cava.</title>
        <authorList>
            <person name="Hill R."/>
        </authorList>
    </citation>
    <scope>NUCLEOTIDE SEQUENCE</scope>
    <source>
        <strain evidence="5">IMI 355091</strain>
    </source>
</reference>
<dbReference type="Gene3D" id="3.40.50.150">
    <property type="entry name" value="Vaccinia Virus protein VP39"/>
    <property type="match status" value="1"/>
</dbReference>
<accession>A0A9W8ZJ14</accession>
<sequence length="291" mass="32955">MAEQPQGCYEATPLTHMLLAPFFVDAITHIHGHILPAFTALHASQDSTRASRTAFQVAKRTDQEFYTWLEHHPAQHSAFYRFMEAQFQSLPSWLDVVAFDSEVAQDARRGDVLFVDVGGGNGSQCAALRERFPSLQGRIVLQDRPAVLENAAVIEGVEKMAHNFLTEQPLKNARAYYFRQILHNYDDDTCIQILQMNLPALLENPLSRLYIDEKVLPDEVPGSASTEAASAEHNAAPSLAMTAVFGAQERKEKKWRWLLDQAGMEVLDIRRFTDLGDSIIVAKRRYQDQWR</sequence>
<dbReference type="InterPro" id="IPR016461">
    <property type="entry name" value="COMT-like"/>
</dbReference>